<dbReference type="SUPFAM" id="SSF46785">
    <property type="entry name" value="Winged helix' DNA-binding domain"/>
    <property type="match status" value="1"/>
</dbReference>
<dbReference type="RefSeq" id="WP_262168171.1">
    <property type="nucleotide sequence ID" value="NZ_CP104965.1"/>
</dbReference>
<gene>
    <name evidence="2" type="ORF">N8A98_20690</name>
</gene>
<dbReference type="EMBL" id="CP104965">
    <property type="protein sequence ID" value="UXN69609.1"/>
    <property type="molecule type" value="Genomic_DNA"/>
</dbReference>
<feature type="domain" description="HTH marR-type" evidence="1">
    <location>
        <begin position="2"/>
        <end position="39"/>
    </location>
</feature>
<evidence type="ECO:0000313" key="2">
    <source>
        <dbReference type="EMBL" id="UXN69609.1"/>
    </source>
</evidence>
<evidence type="ECO:0000313" key="3">
    <source>
        <dbReference type="Proteomes" id="UP001061862"/>
    </source>
</evidence>
<reference evidence="2 3" key="1">
    <citation type="submission" date="2022-09" db="EMBL/GenBank/DDBJ databases">
        <title>Interaction between co-microsymbionts with complementary sets of symbiotic genes in legume-rhizobium systems.</title>
        <authorList>
            <person name="Safronova V."/>
            <person name="Sazanova A."/>
            <person name="Afonin A."/>
            <person name="Chirak E."/>
        </authorList>
    </citation>
    <scope>NUCLEOTIDE SEQUENCE [LARGE SCALE GENOMIC DNA]</scope>
    <source>
        <strain evidence="2 3">A18/4-1</strain>
    </source>
</reference>
<dbReference type="Pfam" id="PF12802">
    <property type="entry name" value="MarR_2"/>
    <property type="match status" value="1"/>
</dbReference>
<organism evidence="2 3">
    <name type="scientific">Devosia neptuniae</name>
    <dbReference type="NCBI Taxonomy" id="191302"/>
    <lineage>
        <taxon>Bacteria</taxon>
        <taxon>Pseudomonadati</taxon>
        <taxon>Pseudomonadota</taxon>
        <taxon>Alphaproteobacteria</taxon>
        <taxon>Hyphomicrobiales</taxon>
        <taxon>Devosiaceae</taxon>
        <taxon>Devosia</taxon>
    </lineage>
</organism>
<dbReference type="InterPro" id="IPR036390">
    <property type="entry name" value="WH_DNA-bd_sf"/>
</dbReference>
<dbReference type="InterPro" id="IPR036388">
    <property type="entry name" value="WH-like_DNA-bd_sf"/>
</dbReference>
<name>A0ABY6CBI6_9HYPH</name>
<dbReference type="InterPro" id="IPR000835">
    <property type="entry name" value="HTH_MarR-typ"/>
</dbReference>
<protein>
    <submittedName>
        <fullName evidence="2">MarR family transcriptional regulator</fullName>
    </submittedName>
</protein>
<proteinExistence type="predicted"/>
<sequence length="124" mass="13704">MQQADILLSVAMRPGLTMADLTKMTGLSHASVSRNIAALSEYHRLGKPGLNLIEAVTDPRETRRRLIYLTTKGKELLTKMARQIEGTFSMGADIDARLDIERMHEEAMAAAPEGNTRGKINPKK</sequence>
<keyword evidence="3" id="KW-1185">Reference proteome</keyword>
<dbReference type="Proteomes" id="UP001061862">
    <property type="component" value="Chromosome"/>
</dbReference>
<evidence type="ECO:0000259" key="1">
    <source>
        <dbReference type="Pfam" id="PF12802"/>
    </source>
</evidence>
<dbReference type="Gene3D" id="1.10.10.10">
    <property type="entry name" value="Winged helix-like DNA-binding domain superfamily/Winged helix DNA-binding domain"/>
    <property type="match status" value="1"/>
</dbReference>
<accession>A0ABY6CBI6</accession>